<keyword evidence="3" id="KW-1185">Reference proteome</keyword>
<organism evidence="2 3">
    <name type="scientific">Eragrostis curvula</name>
    <name type="common">weeping love grass</name>
    <dbReference type="NCBI Taxonomy" id="38414"/>
    <lineage>
        <taxon>Eukaryota</taxon>
        <taxon>Viridiplantae</taxon>
        <taxon>Streptophyta</taxon>
        <taxon>Embryophyta</taxon>
        <taxon>Tracheophyta</taxon>
        <taxon>Spermatophyta</taxon>
        <taxon>Magnoliopsida</taxon>
        <taxon>Liliopsida</taxon>
        <taxon>Poales</taxon>
        <taxon>Poaceae</taxon>
        <taxon>PACMAD clade</taxon>
        <taxon>Chloridoideae</taxon>
        <taxon>Eragrostideae</taxon>
        <taxon>Eragrostidinae</taxon>
        <taxon>Eragrostis</taxon>
    </lineage>
</organism>
<name>A0A5J9SHY3_9POAL</name>
<keyword evidence="1" id="KW-1133">Transmembrane helix</keyword>
<dbReference type="OrthoDB" id="29661at2759"/>
<sequence>MSKEHAMLFSVFHLFKFLSKDLIIAALTVCGIVALFATLHPSIKRFLTKECNYMEVVSRTPLIHGIFVALALRIAVPRGSKNCFFNCTILR</sequence>
<dbReference type="AlphaFoldDB" id="A0A5J9SHY3"/>
<gene>
    <name evidence="2" type="ORF">EJB05_56877</name>
</gene>
<dbReference type="Proteomes" id="UP000324897">
    <property type="component" value="Unassembled WGS sequence"/>
</dbReference>
<dbReference type="EMBL" id="RWGY01000930">
    <property type="protein sequence ID" value="TVT97845.1"/>
    <property type="molecule type" value="Genomic_DNA"/>
</dbReference>
<dbReference type="Gramene" id="TVT97845">
    <property type="protein sequence ID" value="TVT97845"/>
    <property type="gene ID" value="EJB05_56877"/>
</dbReference>
<evidence type="ECO:0000313" key="2">
    <source>
        <dbReference type="EMBL" id="TVT97845.1"/>
    </source>
</evidence>
<comment type="caution">
    <text evidence="2">The sequence shown here is derived from an EMBL/GenBank/DDBJ whole genome shotgun (WGS) entry which is preliminary data.</text>
</comment>
<evidence type="ECO:0000313" key="3">
    <source>
        <dbReference type="Proteomes" id="UP000324897"/>
    </source>
</evidence>
<evidence type="ECO:0000256" key="1">
    <source>
        <dbReference type="SAM" id="Phobius"/>
    </source>
</evidence>
<proteinExistence type="predicted"/>
<keyword evidence="1" id="KW-0472">Membrane</keyword>
<keyword evidence="1" id="KW-0812">Transmembrane</keyword>
<reference evidence="2 3" key="1">
    <citation type="journal article" date="2019" name="Sci. Rep.">
        <title>A high-quality genome of Eragrostis curvula grass provides insights into Poaceae evolution and supports new strategies to enhance forage quality.</title>
        <authorList>
            <person name="Carballo J."/>
            <person name="Santos B.A.C.M."/>
            <person name="Zappacosta D."/>
            <person name="Garbus I."/>
            <person name="Selva J.P."/>
            <person name="Gallo C.A."/>
            <person name="Diaz A."/>
            <person name="Albertini E."/>
            <person name="Caccamo M."/>
            <person name="Echenique V."/>
        </authorList>
    </citation>
    <scope>NUCLEOTIDE SEQUENCE [LARGE SCALE GENOMIC DNA]</scope>
    <source>
        <strain evidence="3">cv. Victoria</strain>
        <tissue evidence="2">Leaf</tissue>
    </source>
</reference>
<feature type="transmembrane region" description="Helical" evidence="1">
    <location>
        <begin position="21"/>
        <end position="39"/>
    </location>
</feature>
<accession>A0A5J9SHY3</accession>
<protein>
    <submittedName>
        <fullName evidence="2">Uncharacterized protein</fullName>
    </submittedName>
</protein>
<feature type="non-terminal residue" evidence="2">
    <location>
        <position position="91"/>
    </location>
</feature>